<proteinExistence type="predicted"/>
<feature type="signal peptide" evidence="1">
    <location>
        <begin position="1"/>
        <end position="32"/>
    </location>
</feature>
<dbReference type="OrthoDB" id="3797656at2759"/>
<keyword evidence="3" id="KW-1185">Reference proteome</keyword>
<evidence type="ECO:0000313" key="2">
    <source>
        <dbReference type="EMBL" id="RYO41509.1"/>
    </source>
</evidence>
<protein>
    <recommendedName>
        <fullName evidence="4">Peptidase S8/S53 domain-containing protein</fullName>
    </recommendedName>
</protein>
<dbReference type="GO" id="GO:0004252">
    <property type="term" value="F:serine-type endopeptidase activity"/>
    <property type="evidence" value="ECO:0007669"/>
    <property type="project" value="InterPro"/>
</dbReference>
<comment type="caution">
    <text evidence="2">The sequence shown here is derived from an EMBL/GenBank/DDBJ whole genome shotgun (WGS) entry which is preliminary data.</text>
</comment>
<dbReference type="Proteomes" id="UP000293823">
    <property type="component" value="Unassembled WGS sequence"/>
</dbReference>
<dbReference type="InterPro" id="IPR036852">
    <property type="entry name" value="Peptidase_S8/S53_dom_sf"/>
</dbReference>
<sequence length="390" mass="42800">MADLASPPRSTHKFPKILALGVLLLEIELGQGIETHIPAIHRDANGKPKDNAIHLTAGEIIKSSVWVRRLEKRKTLKFVSDAINTCVGPETAHLGTDPAQVQEKLYSCVVAKFYSVLEIMYGDPRKIDLEPMRHAPCPQSVPVRILPAQPPTMPRIQGTTDASPTDAALLSSNSALLDSSSWLDKFDHCIRSLERSAQGENQRNIIKIAILDTGCNTDDDFFSDLGMHYLNGLQGSGRWYDCVAGSYKPIDQDPKKHGTALTALLLRLVPKALVYVIRVAKDAEHLAQADENIAKARIIPSKSSDPLLTMPGQAVRYAHSQGVEIVSMSFGFDRTLELSKKAIEQTSTLNYFQPTTSLSFPFEVQAIKDLSKTCSTQSLLDTSQDVVTAL</sequence>
<accession>A0A4Q4QGM0</accession>
<dbReference type="SUPFAM" id="SSF52743">
    <property type="entry name" value="Subtilisin-like"/>
    <property type="match status" value="1"/>
</dbReference>
<evidence type="ECO:0000313" key="3">
    <source>
        <dbReference type="Proteomes" id="UP000293823"/>
    </source>
</evidence>
<evidence type="ECO:0000256" key="1">
    <source>
        <dbReference type="SAM" id="SignalP"/>
    </source>
</evidence>
<dbReference type="AlphaFoldDB" id="A0A4Q4QGM0"/>
<gene>
    <name evidence="2" type="ORF">AA0113_g10928</name>
</gene>
<keyword evidence="1" id="KW-0732">Signal</keyword>
<organism evidence="2 3">
    <name type="scientific">Alternaria arborescens</name>
    <dbReference type="NCBI Taxonomy" id="156630"/>
    <lineage>
        <taxon>Eukaryota</taxon>
        <taxon>Fungi</taxon>
        <taxon>Dikarya</taxon>
        <taxon>Ascomycota</taxon>
        <taxon>Pezizomycotina</taxon>
        <taxon>Dothideomycetes</taxon>
        <taxon>Pleosporomycetidae</taxon>
        <taxon>Pleosporales</taxon>
        <taxon>Pleosporineae</taxon>
        <taxon>Pleosporaceae</taxon>
        <taxon>Alternaria</taxon>
        <taxon>Alternaria sect. Alternaria</taxon>
    </lineage>
</organism>
<dbReference type="GO" id="GO:0006508">
    <property type="term" value="P:proteolysis"/>
    <property type="evidence" value="ECO:0007669"/>
    <property type="project" value="InterPro"/>
</dbReference>
<evidence type="ECO:0008006" key="4">
    <source>
        <dbReference type="Google" id="ProtNLM"/>
    </source>
</evidence>
<feature type="chain" id="PRO_5020949952" description="Peptidase S8/S53 domain-containing protein" evidence="1">
    <location>
        <begin position="33"/>
        <end position="390"/>
    </location>
</feature>
<dbReference type="EMBL" id="PEJP01000060">
    <property type="protein sequence ID" value="RYO41509.1"/>
    <property type="molecule type" value="Genomic_DNA"/>
</dbReference>
<dbReference type="Gene3D" id="3.40.50.200">
    <property type="entry name" value="Peptidase S8/S53 domain"/>
    <property type="match status" value="1"/>
</dbReference>
<reference evidence="3" key="1">
    <citation type="journal article" date="2019" name="bioRxiv">
        <title>Genomics, evolutionary history and diagnostics of the Alternaria alternata species group including apple and Asian pear pathotypes.</title>
        <authorList>
            <person name="Armitage A.D."/>
            <person name="Cockerton H.M."/>
            <person name="Sreenivasaprasad S."/>
            <person name="Woodhall J.W."/>
            <person name="Lane C.R."/>
            <person name="Harrison R.J."/>
            <person name="Clarkson J.P."/>
        </authorList>
    </citation>
    <scope>NUCLEOTIDE SEQUENCE [LARGE SCALE GENOMIC DNA]</scope>
    <source>
        <strain evidence="3">RGR 97.0016</strain>
    </source>
</reference>
<name>A0A4Q4QGM0_9PLEO</name>